<dbReference type="Pfam" id="PF01474">
    <property type="entry name" value="DAHP_synth_2"/>
    <property type="match status" value="1"/>
</dbReference>
<comment type="catalytic activity">
    <reaction evidence="4">
        <text>D-erythrose 4-phosphate + phosphoenolpyruvate + H2O = 7-phospho-2-dehydro-3-deoxy-D-arabino-heptonate + phosphate</text>
        <dbReference type="Rhea" id="RHEA:14717"/>
        <dbReference type="ChEBI" id="CHEBI:15377"/>
        <dbReference type="ChEBI" id="CHEBI:16897"/>
        <dbReference type="ChEBI" id="CHEBI:43474"/>
        <dbReference type="ChEBI" id="CHEBI:58394"/>
        <dbReference type="ChEBI" id="CHEBI:58702"/>
        <dbReference type="EC" id="2.5.1.54"/>
    </reaction>
</comment>
<organism evidence="6 7">
    <name type="scientific">Magnetofaba australis IT-1</name>
    <dbReference type="NCBI Taxonomy" id="1434232"/>
    <lineage>
        <taxon>Bacteria</taxon>
        <taxon>Pseudomonadati</taxon>
        <taxon>Pseudomonadota</taxon>
        <taxon>Magnetococcia</taxon>
        <taxon>Magnetococcales</taxon>
        <taxon>Magnetococcaceae</taxon>
        <taxon>Magnetofaba</taxon>
    </lineage>
</organism>
<feature type="region of interest" description="Disordered" evidence="5">
    <location>
        <begin position="1"/>
        <end position="25"/>
    </location>
</feature>
<dbReference type="AlphaFoldDB" id="A0A1Y2K2D7"/>
<evidence type="ECO:0000256" key="2">
    <source>
        <dbReference type="ARBA" id="ARBA00022679"/>
    </source>
</evidence>
<name>A0A1Y2K2D7_9PROT</name>
<evidence type="ECO:0000256" key="1">
    <source>
        <dbReference type="ARBA" id="ARBA00008911"/>
    </source>
</evidence>
<feature type="binding site" evidence="3">
    <location>
        <position position="110"/>
    </location>
    <ligand>
        <name>phosphoenolpyruvate</name>
        <dbReference type="ChEBI" id="CHEBI:58702"/>
    </ligand>
</feature>
<proteinExistence type="inferred from homology"/>
<accession>A0A1Y2K2D7</accession>
<dbReference type="PANTHER" id="PTHR21337:SF0">
    <property type="entry name" value="PHOSPHO-2-DEHYDRO-3-DEOXYHEPTONATE ALDOLASE"/>
    <property type="match status" value="1"/>
</dbReference>
<comment type="cofactor">
    <cofactor evidence="3">
        <name>Mn(2+)</name>
        <dbReference type="ChEBI" id="CHEBI:29035"/>
    </cofactor>
    <cofactor evidence="3">
        <name>Co(2+)</name>
        <dbReference type="ChEBI" id="CHEBI:48828"/>
    </cofactor>
    <cofactor evidence="3">
        <name>Cd(2+)</name>
        <dbReference type="ChEBI" id="CHEBI:48775"/>
    </cofactor>
    <text evidence="3">Binds 1 divalent cation per subunit. The enzyme is active with manganese, cobalt or cadmium ions.</text>
</comment>
<dbReference type="SUPFAM" id="SSF51569">
    <property type="entry name" value="Aldolase"/>
    <property type="match status" value="1"/>
</dbReference>
<evidence type="ECO:0000313" key="7">
    <source>
        <dbReference type="Proteomes" id="UP000194003"/>
    </source>
</evidence>
<reference evidence="6 7" key="1">
    <citation type="journal article" date="2016" name="BMC Genomics">
        <title>Combined genomic and structural analyses of a cultured magnetotactic bacterium reveals its niche adaptation to a dynamic environment.</title>
        <authorList>
            <person name="Araujo A.C."/>
            <person name="Morillo V."/>
            <person name="Cypriano J."/>
            <person name="Teixeira L.C."/>
            <person name="Leao P."/>
            <person name="Lyra S."/>
            <person name="Almeida L.G."/>
            <person name="Bazylinski D.A."/>
            <person name="Vasconcellos A.T."/>
            <person name="Abreu F."/>
            <person name="Lins U."/>
        </authorList>
    </citation>
    <scope>NUCLEOTIDE SEQUENCE [LARGE SCALE GENOMIC DNA]</scope>
    <source>
        <strain evidence="6 7">IT-1</strain>
    </source>
</reference>
<dbReference type="Gene3D" id="3.20.20.70">
    <property type="entry name" value="Aldolase class I"/>
    <property type="match status" value="1"/>
</dbReference>
<keyword evidence="3" id="KW-0104">Cadmium</keyword>
<protein>
    <recommendedName>
        <fullName evidence="4">Phospho-2-dehydro-3-deoxyheptonate aldolase</fullName>
        <ecNumber evidence="4">2.5.1.54</ecNumber>
    </recommendedName>
</protein>
<feature type="binding site" evidence="3">
    <location>
        <position position="428"/>
    </location>
    <ligand>
        <name>Mn(2+)</name>
        <dbReference type="ChEBI" id="CHEBI:29035"/>
    </ligand>
</feature>
<dbReference type="InterPro" id="IPR002480">
    <property type="entry name" value="DAHP_synth_2"/>
</dbReference>
<gene>
    <name evidence="6" type="ORF">MAIT1_02291</name>
</gene>
<dbReference type="InterPro" id="IPR013785">
    <property type="entry name" value="Aldolase_TIM"/>
</dbReference>
<evidence type="ECO:0000256" key="3">
    <source>
        <dbReference type="PIRSR" id="PIRSR602480-1"/>
    </source>
</evidence>
<dbReference type="NCBIfam" id="TIGR01358">
    <property type="entry name" value="DAHP_synth_II"/>
    <property type="match status" value="1"/>
</dbReference>
<evidence type="ECO:0000256" key="5">
    <source>
        <dbReference type="SAM" id="MobiDB-lite"/>
    </source>
</evidence>
<keyword evidence="3" id="KW-0170">Cobalt</keyword>
<feature type="binding site" evidence="3">
    <location>
        <position position="398"/>
    </location>
    <ligand>
        <name>Mn(2+)</name>
        <dbReference type="ChEBI" id="CHEBI:29035"/>
    </ligand>
</feature>
<keyword evidence="3" id="KW-0464">Manganese</keyword>
<feature type="binding site" evidence="3">
    <location>
        <position position="293"/>
    </location>
    <ligand>
        <name>phosphoenolpyruvate</name>
        <dbReference type="ChEBI" id="CHEBI:58702"/>
    </ligand>
</feature>
<dbReference type="EMBL" id="LVJN01000020">
    <property type="protein sequence ID" value="OSM02188.1"/>
    <property type="molecule type" value="Genomic_DNA"/>
</dbReference>
<evidence type="ECO:0000313" key="6">
    <source>
        <dbReference type="EMBL" id="OSM02188.1"/>
    </source>
</evidence>
<comment type="caution">
    <text evidence="6">The sequence shown here is derived from an EMBL/GenBank/DDBJ whole genome shotgun (WGS) entry which is preliminary data.</text>
</comment>
<feature type="binding site" evidence="3">
    <location>
        <position position="356"/>
    </location>
    <ligand>
        <name>Mn(2+)</name>
        <dbReference type="ChEBI" id="CHEBI:29035"/>
    </ligand>
</feature>
<feature type="binding site" evidence="3">
    <location>
        <position position="71"/>
    </location>
    <ligand>
        <name>Mn(2+)</name>
        <dbReference type="ChEBI" id="CHEBI:29035"/>
    </ligand>
</feature>
<comment type="similarity">
    <text evidence="1 4">Belongs to the class-II DAHP synthase family.</text>
</comment>
<feature type="binding site" evidence="3">
    <location>
        <position position="324"/>
    </location>
    <ligand>
        <name>phosphoenolpyruvate</name>
        <dbReference type="ChEBI" id="CHEBI:58702"/>
    </ligand>
</feature>
<dbReference type="Proteomes" id="UP000194003">
    <property type="component" value="Unassembled WGS sequence"/>
</dbReference>
<dbReference type="GO" id="GO:0009073">
    <property type="term" value="P:aromatic amino acid family biosynthetic process"/>
    <property type="evidence" value="ECO:0007669"/>
    <property type="project" value="InterPro"/>
</dbReference>
<dbReference type="EC" id="2.5.1.54" evidence="4"/>
<dbReference type="OrthoDB" id="9766852at2"/>
<evidence type="ECO:0000256" key="4">
    <source>
        <dbReference type="RuleBase" id="RU363071"/>
    </source>
</evidence>
<keyword evidence="2 4" id="KW-0808">Transferase</keyword>
<dbReference type="STRING" id="1434232.MAIT1_02291"/>
<dbReference type="PANTHER" id="PTHR21337">
    <property type="entry name" value="PHOSPHO-2-DEHYDRO-3-DEOXYHEPTONATE ALDOLASE 1, 2"/>
    <property type="match status" value="1"/>
</dbReference>
<feature type="binding site" evidence="3">
    <location>
        <begin position="270"/>
        <end position="271"/>
    </location>
    <ligand>
        <name>phosphoenolpyruvate</name>
        <dbReference type="ChEBI" id="CHEBI:58702"/>
    </ligand>
</feature>
<sequence length="454" mass="50316">MADSKPWSPDSWKQRTAHQQPDWPDRGALDQTFRNLSSYPPLVFAGEVRALSDHLAKVAQGKAFLLQGGDCAESFSDFRADAIRDKLKVLLQMAVILTYGGGRPVVKVGRIAGQFAKPRSSPTETQNGETLPSFRGEAVNDPYFTEEARKPDPGRLERVYFQSASTLNLLRAFTSGGYADLHRVQSWNQDFVANSPQGKRYADIADRLSQALRFMETIGIDSANTPVLHEVEYFTSHEALILEYEQALTRRDSLTGDFYCCSAHMLWIGERTRQLDGAHVEFLRGVKNPIGCKVGPKATVDDVLGLCDALNPDNVPGRLTLITRFGHNAVADQLPKFVEALKREGRSVIWSCDPMHGNTFSAKSGHKTRDVAHILDEIRNFFAVHKAQGTCPGGVHFELTGDAVTECVGGSQGLTEEHLQERYDTTCDPRLNAKQSLDLAFLIAEAIQELQQKP</sequence>
<keyword evidence="7" id="KW-1185">Reference proteome</keyword>
<dbReference type="RefSeq" id="WP_085444675.1">
    <property type="nucleotide sequence ID" value="NZ_LVJN01000020.1"/>
</dbReference>
<dbReference type="GO" id="GO:0003849">
    <property type="term" value="F:3-deoxy-7-phosphoheptulonate synthase activity"/>
    <property type="evidence" value="ECO:0007669"/>
    <property type="project" value="UniProtKB-EC"/>
</dbReference>